<gene>
    <name evidence="10" type="ORF">BSL78_05459</name>
</gene>
<keyword evidence="5" id="KW-0735">Signal-anchor</keyword>
<dbReference type="Pfam" id="PF06990">
    <property type="entry name" value="Gal-3-0_sulfotr"/>
    <property type="match status" value="1"/>
</dbReference>
<dbReference type="PANTHER" id="PTHR14647">
    <property type="entry name" value="GALACTOSE-3-O-SULFOTRANSFERASE"/>
    <property type="match status" value="1"/>
</dbReference>
<dbReference type="InterPro" id="IPR009729">
    <property type="entry name" value="Gal-3-0_sulfotransfrase"/>
</dbReference>
<evidence type="ECO:0000313" key="11">
    <source>
        <dbReference type="Proteomes" id="UP000230750"/>
    </source>
</evidence>
<keyword evidence="3 10" id="KW-0808">Transferase</keyword>
<evidence type="ECO:0000313" key="10">
    <source>
        <dbReference type="EMBL" id="PIK57633.1"/>
    </source>
</evidence>
<name>A0A2G8LBJ3_STIJA</name>
<keyword evidence="6" id="KW-1133">Transmembrane helix</keyword>
<dbReference type="AlphaFoldDB" id="A0A2G8LBJ3"/>
<comment type="subcellular location">
    <subcellularLocation>
        <location evidence="1">Golgi apparatus membrane</location>
        <topology evidence="1">Single-pass type II membrane protein</topology>
    </subcellularLocation>
</comment>
<evidence type="ECO:0000256" key="9">
    <source>
        <dbReference type="ARBA" id="ARBA00023180"/>
    </source>
</evidence>
<evidence type="ECO:0000256" key="7">
    <source>
        <dbReference type="ARBA" id="ARBA00023034"/>
    </source>
</evidence>
<dbReference type="EMBL" id="MRZV01000137">
    <property type="protein sequence ID" value="PIK57633.1"/>
    <property type="molecule type" value="Genomic_DNA"/>
</dbReference>
<organism evidence="10 11">
    <name type="scientific">Stichopus japonicus</name>
    <name type="common">Sea cucumber</name>
    <dbReference type="NCBI Taxonomy" id="307972"/>
    <lineage>
        <taxon>Eukaryota</taxon>
        <taxon>Metazoa</taxon>
        <taxon>Echinodermata</taxon>
        <taxon>Eleutherozoa</taxon>
        <taxon>Echinozoa</taxon>
        <taxon>Holothuroidea</taxon>
        <taxon>Aspidochirotacea</taxon>
        <taxon>Aspidochirotida</taxon>
        <taxon>Stichopodidae</taxon>
        <taxon>Apostichopus</taxon>
    </lineage>
</organism>
<dbReference type="PANTHER" id="PTHR14647:SF87">
    <property type="entry name" value="PUTATIVE-RELATED"/>
    <property type="match status" value="1"/>
</dbReference>
<evidence type="ECO:0000256" key="3">
    <source>
        <dbReference type="ARBA" id="ARBA00022679"/>
    </source>
</evidence>
<evidence type="ECO:0000256" key="6">
    <source>
        <dbReference type="ARBA" id="ARBA00022989"/>
    </source>
</evidence>
<evidence type="ECO:0000256" key="5">
    <source>
        <dbReference type="ARBA" id="ARBA00022968"/>
    </source>
</evidence>
<dbReference type="GO" id="GO:0001733">
    <property type="term" value="F:galactosylceramide sulfotransferase activity"/>
    <property type="evidence" value="ECO:0007669"/>
    <property type="project" value="InterPro"/>
</dbReference>
<comment type="caution">
    <text evidence="10">The sequence shown here is derived from an EMBL/GenBank/DDBJ whole genome shotgun (WGS) entry which is preliminary data.</text>
</comment>
<sequence length="296" mass="35191">MRETQPTPVPKCSPIQRIVFLKTHKTASTTMASVFERYGYYRNLTFAVGKRHVLSFEYKFSRGNVMKFPKMKGKPFDMLTNHARYSREEMNAVVPNATYITILRKPEDQVDSAFGYFEMYRGMKIGSEPNPLETFMDDPMKYYKGHKYHMWQLSRNGMLFDLGLDHKYDEDDQKINEKIKELAGEFDLVLISEYLDESLLLMKKLLCWEYTDIVYLSSGIRSKSHRYDKDRDLRNKNTNVEPRRRTAVRSLQQDFVEEDKRLRPFFSDGSQIFSRSQQVRLRRMCQSQQVEQTRHT</sequence>
<keyword evidence="4" id="KW-0812">Transmembrane</keyword>
<comment type="similarity">
    <text evidence="2">Belongs to the galactose-3-O-sulfotransferase family.</text>
</comment>
<dbReference type="InterPro" id="IPR027417">
    <property type="entry name" value="P-loop_NTPase"/>
</dbReference>
<keyword evidence="9" id="KW-0325">Glycoprotein</keyword>
<dbReference type="GO" id="GO:0009247">
    <property type="term" value="P:glycolipid biosynthetic process"/>
    <property type="evidence" value="ECO:0007669"/>
    <property type="project" value="InterPro"/>
</dbReference>
<keyword evidence="11" id="KW-1185">Reference proteome</keyword>
<protein>
    <submittedName>
        <fullName evidence="10">Putative galactosylceramide sulfotransferase isoform X2</fullName>
    </submittedName>
</protein>
<dbReference type="Proteomes" id="UP000230750">
    <property type="component" value="Unassembled WGS sequence"/>
</dbReference>
<evidence type="ECO:0000256" key="8">
    <source>
        <dbReference type="ARBA" id="ARBA00023136"/>
    </source>
</evidence>
<accession>A0A2G8LBJ3</accession>
<evidence type="ECO:0000256" key="4">
    <source>
        <dbReference type="ARBA" id="ARBA00022692"/>
    </source>
</evidence>
<proteinExistence type="inferred from homology"/>
<reference evidence="10 11" key="1">
    <citation type="journal article" date="2017" name="PLoS Biol.">
        <title>The sea cucumber genome provides insights into morphological evolution and visceral regeneration.</title>
        <authorList>
            <person name="Zhang X."/>
            <person name="Sun L."/>
            <person name="Yuan J."/>
            <person name="Sun Y."/>
            <person name="Gao Y."/>
            <person name="Zhang L."/>
            <person name="Li S."/>
            <person name="Dai H."/>
            <person name="Hamel J.F."/>
            <person name="Liu C."/>
            <person name="Yu Y."/>
            <person name="Liu S."/>
            <person name="Lin W."/>
            <person name="Guo K."/>
            <person name="Jin S."/>
            <person name="Xu P."/>
            <person name="Storey K.B."/>
            <person name="Huan P."/>
            <person name="Zhang T."/>
            <person name="Zhou Y."/>
            <person name="Zhang J."/>
            <person name="Lin C."/>
            <person name="Li X."/>
            <person name="Xing L."/>
            <person name="Huo D."/>
            <person name="Sun M."/>
            <person name="Wang L."/>
            <person name="Mercier A."/>
            <person name="Li F."/>
            <person name="Yang H."/>
            <person name="Xiang J."/>
        </authorList>
    </citation>
    <scope>NUCLEOTIDE SEQUENCE [LARGE SCALE GENOMIC DNA]</scope>
    <source>
        <strain evidence="10">Shaxun</strain>
        <tissue evidence="10">Muscle</tissue>
    </source>
</reference>
<evidence type="ECO:0000256" key="1">
    <source>
        <dbReference type="ARBA" id="ARBA00004323"/>
    </source>
</evidence>
<evidence type="ECO:0000256" key="2">
    <source>
        <dbReference type="ARBA" id="ARBA00008124"/>
    </source>
</evidence>
<dbReference type="SUPFAM" id="SSF52540">
    <property type="entry name" value="P-loop containing nucleoside triphosphate hydrolases"/>
    <property type="match status" value="1"/>
</dbReference>
<keyword evidence="8" id="KW-0472">Membrane</keyword>
<dbReference type="OrthoDB" id="514299at2759"/>
<dbReference type="Gene3D" id="3.40.50.300">
    <property type="entry name" value="P-loop containing nucleotide triphosphate hydrolases"/>
    <property type="match status" value="1"/>
</dbReference>
<dbReference type="GO" id="GO:0000139">
    <property type="term" value="C:Golgi membrane"/>
    <property type="evidence" value="ECO:0007669"/>
    <property type="project" value="UniProtKB-SubCell"/>
</dbReference>
<keyword evidence="7" id="KW-0333">Golgi apparatus</keyword>